<protein>
    <submittedName>
        <fullName evidence="4">Protein disulfide isomerase, putative</fullName>
        <ecNumber evidence="4">5.3.4.1</ecNumber>
    </submittedName>
</protein>
<evidence type="ECO:0000259" key="3">
    <source>
        <dbReference type="PROSITE" id="PS51352"/>
    </source>
</evidence>
<keyword evidence="1" id="KW-0812">Transmembrane</keyword>
<feature type="transmembrane region" description="Helical" evidence="1">
    <location>
        <begin position="184"/>
        <end position="207"/>
    </location>
</feature>
<sequence length="225" mass="24476">MKSVISKVLFVCGALLACSNVVATPTVKIDPEGPSSVVVLTDANFEHLTQATTGSTTGPWFVKFYAPWCHHCRKMTPAWEKLAKDLKGTVNVADIDVTKNVQIGKRFAIRGYPTLILLKDGKMYHYEGGDRSTESLTAFVTAGHLNLSGIPVPPPLSLFGHVSDFLISGVHEAQRIYDAAFRGFFTIATFSFLFGVVAGMIFSVALLTRKCPHSKKAPVSGRKKD</sequence>
<dbReference type="STRING" id="1537102.L0AVB9"/>
<organism evidence="4 5">
    <name type="scientific">Theileria equi strain WA</name>
    <dbReference type="NCBI Taxonomy" id="1537102"/>
    <lineage>
        <taxon>Eukaryota</taxon>
        <taxon>Sar</taxon>
        <taxon>Alveolata</taxon>
        <taxon>Apicomplexa</taxon>
        <taxon>Aconoidasida</taxon>
        <taxon>Piroplasmida</taxon>
        <taxon>Theileriidae</taxon>
        <taxon>Theileria</taxon>
    </lineage>
</organism>
<proteinExistence type="predicted"/>
<dbReference type="PANTHER" id="PTHR45672">
    <property type="entry name" value="PROTEIN DISULFIDE-ISOMERASE C17H9.14C-RELATED"/>
    <property type="match status" value="1"/>
</dbReference>
<evidence type="ECO:0000313" key="4">
    <source>
        <dbReference type="EMBL" id="AFZ79557.1"/>
    </source>
</evidence>
<dbReference type="GO" id="GO:0006457">
    <property type="term" value="P:protein folding"/>
    <property type="evidence" value="ECO:0007669"/>
    <property type="project" value="TreeGrafter"/>
</dbReference>
<keyword evidence="1" id="KW-1133">Transmembrane helix</keyword>
<dbReference type="PANTHER" id="PTHR45672:SF11">
    <property type="entry name" value="PROTEIN DISULFIDE-ISOMERASE C17H9.14C"/>
    <property type="match status" value="1"/>
</dbReference>
<dbReference type="InterPro" id="IPR013766">
    <property type="entry name" value="Thioredoxin_domain"/>
</dbReference>
<dbReference type="RefSeq" id="XP_004829223.1">
    <property type="nucleotide sequence ID" value="XM_004829166.1"/>
</dbReference>
<dbReference type="CDD" id="cd02961">
    <property type="entry name" value="PDI_a_family"/>
    <property type="match status" value="1"/>
</dbReference>
<keyword evidence="4" id="KW-0413">Isomerase</keyword>
<evidence type="ECO:0000313" key="5">
    <source>
        <dbReference type="Proteomes" id="UP000031512"/>
    </source>
</evidence>
<evidence type="ECO:0000256" key="2">
    <source>
        <dbReference type="SAM" id="SignalP"/>
    </source>
</evidence>
<dbReference type="VEuPathDB" id="PiroplasmaDB:BEWA_024060"/>
<dbReference type="PRINTS" id="PR00421">
    <property type="entry name" value="THIOREDOXIN"/>
</dbReference>
<dbReference type="GO" id="GO:0003756">
    <property type="term" value="F:protein disulfide isomerase activity"/>
    <property type="evidence" value="ECO:0007669"/>
    <property type="project" value="UniProtKB-EC"/>
</dbReference>
<dbReference type="KEGG" id="beq:BEWA_024060"/>
<dbReference type="OrthoDB" id="72053at2759"/>
<reference evidence="4 5" key="1">
    <citation type="journal article" date="2012" name="BMC Genomics">
        <title>Comparative genomic analysis and phylogenetic position of Theileria equi.</title>
        <authorList>
            <person name="Kappmeyer L.S."/>
            <person name="Thiagarajan M."/>
            <person name="Herndon D.R."/>
            <person name="Ramsay J.D."/>
            <person name="Caler E."/>
            <person name="Djikeng A."/>
            <person name="Gillespie J.J."/>
            <person name="Lau A.O."/>
            <person name="Roalson E.H."/>
            <person name="Silva J.C."/>
            <person name="Silva M.G."/>
            <person name="Suarez C.E."/>
            <person name="Ueti M.W."/>
            <person name="Nene V.M."/>
            <person name="Mealey R.H."/>
            <person name="Knowles D.P."/>
            <person name="Brayton K.A."/>
        </authorList>
    </citation>
    <scope>NUCLEOTIDE SEQUENCE [LARGE SCALE GENOMIC DNA]</scope>
    <source>
        <strain evidence="4 5">WA</strain>
    </source>
</reference>
<dbReference type="PROSITE" id="PS51352">
    <property type="entry name" value="THIOREDOXIN_2"/>
    <property type="match status" value="1"/>
</dbReference>
<accession>L0AVB9</accession>
<name>L0AVB9_THEEQ</name>
<dbReference type="PROSITE" id="PS51257">
    <property type="entry name" value="PROKAR_LIPOPROTEIN"/>
    <property type="match status" value="1"/>
</dbReference>
<dbReference type="AlphaFoldDB" id="L0AVB9"/>
<feature type="signal peptide" evidence="2">
    <location>
        <begin position="1"/>
        <end position="23"/>
    </location>
</feature>
<dbReference type="EMBL" id="CP001669">
    <property type="protein sequence ID" value="AFZ79557.1"/>
    <property type="molecule type" value="Genomic_DNA"/>
</dbReference>
<dbReference type="InterPro" id="IPR051063">
    <property type="entry name" value="PDI"/>
</dbReference>
<keyword evidence="1" id="KW-0472">Membrane</keyword>
<dbReference type="Proteomes" id="UP000031512">
    <property type="component" value="Chromosome 1"/>
</dbReference>
<dbReference type="InterPro" id="IPR036249">
    <property type="entry name" value="Thioredoxin-like_sf"/>
</dbReference>
<evidence type="ECO:0000256" key="1">
    <source>
        <dbReference type="SAM" id="Phobius"/>
    </source>
</evidence>
<dbReference type="EC" id="5.3.4.1" evidence="4"/>
<dbReference type="GO" id="GO:0005783">
    <property type="term" value="C:endoplasmic reticulum"/>
    <property type="evidence" value="ECO:0007669"/>
    <property type="project" value="TreeGrafter"/>
</dbReference>
<dbReference type="GeneID" id="15805888"/>
<feature type="chain" id="PRO_5003939816" evidence="2">
    <location>
        <begin position="24"/>
        <end position="225"/>
    </location>
</feature>
<dbReference type="eggNOG" id="KOG0191">
    <property type="taxonomic scope" value="Eukaryota"/>
</dbReference>
<dbReference type="SUPFAM" id="SSF52833">
    <property type="entry name" value="Thioredoxin-like"/>
    <property type="match status" value="1"/>
</dbReference>
<gene>
    <name evidence="4" type="ORF">BEWA_024060</name>
</gene>
<dbReference type="Pfam" id="PF00085">
    <property type="entry name" value="Thioredoxin"/>
    <property type="match status" value="1"/>
</dbReference>
<keyword evidence="2" id="KW-0732">Signal</keyword>
<feature type="domain" description="Thioredoxin" evidence="3">
    <location>
        <begin position="29"/>
        <end position="145"/>
    </location>
</feature>
<keyword evidence="5" id="KW-1185">Reference proteome</keyword>
<dbReference type="Gene3D" id="3.40.30.10">
    <property type="entry name" value="Glutaredoxin"/>
    <property type="match status" value="1"/>
</dbReference>